<dbReference type="InterPro" id="IPR007000">
    <property type="entry name" value="PLipase_B-like"/>
</dbReference>
<feature type="compositionally biased region" description="Basic residues" evidence="8">
    <location>
        <begin position="341"/>
        <end position="352"/>
    </location>
</feature>
<name>A0ABN9U4L9_9DINO</name>
<evidence type="ECO:0000256" key="8">
    <source>
        <dbReference type="SAM" id="MobiDB-lite"/>
    </source>
</evidence>
<organism evidence="9 10">
    <name type="scientific">Prorocentrum cordatum</name>
    <dbReference type="NCBI Taxonomy" id="2364126"/>
    <lineage>
        <taxon>Eukaryota</taxon>
        <taxon>Sar</taxon>
        <taxon>Alveolata</taxon>
        <taxon>Dinophyceae</taxon>
        <taxon>Prorocentrales</taxon>
        <taxon>Prorocentraceae</taxon>
        <taxon>Prorocentrum</taxon>
    </lineage>
</organism>
<feature type="region of interest" description="Disordered" evidence="8">
    <location>
        <begin position="333"/>
        <end position="372"/>
    </location>
</feature>
<dbReference type="PANTHER" id="PTHR12370:SF3">
    <property type="entry name" value="PHOSPHOLIPASE B-LIKE 2-RELATED"/>
    <property type="match status" value="1"/>
</dbReference>
<gene>
    <name evidence="9" type="ORF">PCOR1329_LOCUS45149</name>
</gene>
<feature type="compositionally biased region" description="Low complexity" evidence="8">
    <location>
        <begin position="260"/>
        <end position="277"/>
    </location>
</feature>
<keyword evidence="2" id="KW-0732">Signal</keyword>
<evidence type="ECO:0000256" key="6">
    <source>
        <dbReference type="ARBA" id="ARBA00023180"/>
    </source>
</evidence>
<evidence type="ECO:0000313" key="10">
    <source>
        <dbReference type="Proteomes" id="UP001189429"/>
    </source>
</evidence>
<keyword evidence="4 7" id="KW-0442">Lipid degradation</keyword>
<dbReference type="Pfam" id="PF04916">
    <property type="entry name" value="Phospholip_B"/>
    <property type="match status" value="1"/>
</dbReference>
<keyword evidence="3 7" id="KW-0378">Hydrolase</keyword>
<evidence type="ECO:0000313" key="9">
    <source>
        <dbReference type="EMBL" id="CAK0853792.1"/>
    </source>
</evidence>
<dbReference type="EC" id="3.1.1.-" evidence="7"/>
<protein>
    <recommendedName>
        <fullName evidence="7">Phospholipase B-like</fullName>
        <ecNumber evidence="7">3.1.1.-</ecNumber>
    </recommendedName>
</protein>
<comment type="function">
    <text evidence="7">Putative phospholipase.</text>
</comment>
<feature type="region of interest" description="Disordered" evidence="8">
    <location>
        <begin position="259"/>
        <end position="284"/>
    </location>
</feature>
<keyword evidence="6" id="KW-0325">Glycoprotein</keyword>
<keyword evidence="10" id="KW-1185">Reference proteome</keyword>
<comment type="similarity">
    <text evidence="1 7">Belongs to the phospholipase B-like family.</text>
</comment>
<reference evidence="9" key="1">
    <citation type="submission" date="2023-10" db="EMBL/GenBank/DDBJ databases">
        <authorList>
            <person name="Chen Y."/>
            <person name="Shah S."/>
            <person name="Dougan E. K."/>
            <person name="Thang M."/>
            <person name="Chan C."/>
        </authorList>
    </citation>
    <scope>NUCLEOTIDE SEQUENCE [LARGE SCALE GENOMIC DNA]</scope>
</reference>
<evidence type="ECO:0000256" key="3">
    <source>
        <dbReference type="ARBA" id="ARBA00022801"/>
    </source>
</evidence>
<evidence type="ECO:0000256" key="4">
    <source>
        <dbReference type="ARBA" id="ARBA00022963"/>
    </source>
</evidence>
<comment type="caution">
    <text evidence="9">The sequence shown here is derived from an EMBL/GenBank/DDBJ whole genome shotgun (WGS) entry which is preliminary data.</text>
</comment>
<evidence type="ECO:0000256" key="7">
    <source>
        <dbReference type="RuleBase" id="RU364138"/>
    </source>
</evidence>
<sequence length="440" mass="48120">MPLPTSSVRHMVFTSNPGCLYSADDFYNTDAGLTVIETTITNYNASSWSLVVPQSIMTWGRAMVATRLSTSGEEWTEHFQRYSSGTCNNQWIIVDYKRFRPGERPKSGDGLLWIAEAFPGYTRRADMTSVLLSQGSWPSYNIPYFEDVRRVGGYFAMQERHPLHADDYSFERDSRARMFARAREAGDITSLDSFAHLMRYNGDHDRLENGDRCNAISARCDLNPVGHGYDCFGAIDTKVSRWRRDVTCPSWACCPPPTTAPGAARRPSPGARRPAAWTGAGRPSTWGTPTCPALVLLPGALGAAPPPRPAAGAGGRRRALVLRGPAAWRRRRAGGVGRGLPRPRRARGGRRARAVERRGVGRAGSTGQRATGRVAIRAAGRVRRAGRSHVDLRRRQAARLSEFVSMQVAAVGIASLPEQRVSSASALAADLSHAPFRGEG</sequence>
<evidence type="ECO:0000256" key="5">
    <source>
        <dbReference type="ARBA" id="ARBA00023098"/>
    </source>
</evidence>
<dbReference type="EMBL" id="CAUYUJ010015427">
    <property type="protein sequence ID" value="CAK0853792.1"/>
    <property type="molecule type" value="Genomic_DNA"/>
</dbReference>
<dbReference type="Proteomes" id="UP001189429">
    <property type="component" value="Unassembled WGS sequence"/>
</dbReference>
<keyword evidence="5 7" id="KW-0443">Lipid metabolism</keyword>
<evidence type="ECO:0000256" key="2">
    <source>
        <dbReference type="ARBA" id="ARBA00022729"/>
    </source>
</evidence>
<dbReference type="PANTHER" id="PTHR12370">
    <property type="entry name" value="PHOSPHOLIPASE B-RELATED"/>
    <property type="match status" value="1"/>
</dbReference>
<accession>A0ABN9U4L9</accession>
<dbReference type="Gene3D" id="3.60.60.30">
    <property type="match status" value="1"/>
</dbReference>
<proteinExistence type="inferred from homology"/>
<evidence type="ECO:0000256" key="1">
    <source>
        <dbReference type="ARBA" id="ARBA00007835"/>
    </source>
</evidence>